<protein>
    <submittedName>
        <fullName evidence="1">Uncharacterized protein</fullName>
    </submittedName>
</protein>
<name>M5RF37_9BACT</name>
<accession>M5RF37</accession>
<dbReference type="EMBL" id="ANOG01000726">
    <property type="protein sequence ID" value="EMI17975.1"/>
    <property type="molecule type" value="Genomic_DNA"/>
</dbReference>
<keyword evidence="2" id="KW-1185">Reference proteome</keyword>
<gene>
    <name evidence="1" type="ORF">RMSM_05107</name>
</gene>
<reference evidence="1 2" key="1">
    <citation type="journal article" date="2013" name="Mar. Genomics">
        <title>Expression of sulfatases in Rhodopirellula baltica and the diversity of sulfatases in the genus Rhodopirellula.</title>
        <authorList>
            <person name="Wegner C.E."/>
            <person name="Richter-Heitmann T."/>
            <person name="Klindworth A."/>
            <person name="Klockow C."/>
            <person name="Richter M."/>
            <person name="Achstetter T."/>
            <person name="Glockner F.O."/>
            <person name="Harder J."/>
        </authorList>
    </citation>
    <scope>NUCLEOTIDE SEQUENCE [LARGE SCALE GENOMIC DNA]</scope>
    <source>
        <strain evidence="1 2">SM1</strain>
    </source>
</reference>
<comment type="caution">
    <text evidence="1">The sequence shown here is derived from an EMBL/GenBank/DDBJ whole genome shotgun (WGS) entry which is preliminary data.</text>
</comment>
<organism evidence="1 2">
    <name type="scientific">Rhodopirellula maiorica SM1</name>
    <dbReference type="NCBI Taxonomy" id="1265738"/>
    <lineage>
        <taxon>Bacteria</taxon>
        <taxon>Pseudomonadati</taxon>
        <taxon>Planctomycetota</taxon>
        <taxon>Planctomycetia</taxon>
        <taxon>Pirellulales</taxon>
        <taxon>Pirellulaceae</taxon>
        <taxon>Novipirellula</taxon>
    </lineage>
</organism>
<evidence type="ECO:0000313" key="2">
    <source>
        <dbReference type="Proteomes" id="UP000011991"/>
    </source>
</evidence>
<dbReference type="AlphaFoldDB" id="M5RF37"/>
<proteinExistence type="predicted"/>
<evidence type="ECO:0000313" key="1">
    <source>
        <dbReference type="EMBL" id="EMI17975.1"/>
    </source>
</evidence>
<dbReference type="Proteomes" id="UP000011991">
    <property type="component" value="Unassembled WGS sequence"/>
</dbReference>
<sequence length="75" mass="8313">MVGRLNQTKSCPALCCGRSFANGVLKRSCNVCVNYRMPPIVSKSVFVKFCKLSLLCKYRSIVSSVLAMPTPIRQL</sequence>